<dbReference type="PANTHER" id="PTHR31967">
    <property type="entry name" value="GROUNDHOG (HEDGEHOG-LIKE FAMILY)-RELATED"/>
    <property type="match status" value="1"/>
</dbReference>
<dbReference type="WBParaSite" id="Minc3s00020g01266">
    <property type="protein sequence ID" value="Minc3s00020g01266"/>
    <property type="gene ID" value="Minc3s00020g01266"/>
</dbReference>
<dbReference type="Proteomes" id="UP000887563">
    <property type="component" value="Unplaced"/>
</dbReference>
<name>A0A914KJ07_MELIC</name>
<proteinExistence type="predicted"/>
<dbReference type="InterPro" id="IPR005069">
    <property type="entry name" value="Nucl-diP-sugar_transferase"/>
</dbReference>
<protein>
    <submittedName>
        <fullName evidence="3">Nucleotide-diphospho-sugar transferase domain-containing protein</fullName>
    </submittedName>
</protein>
<dbReference type="PANTHER" id="PTHR31967:SF9">
    <property type="entry name" value="NUCLEOTIDE-DIPHOSPHO-SUGAR TRANSFERASE DOMAIN-CONTAINING PROTEIN"/>
    <property type="match status" value="1"/>
</dbReference>
<evidence type="ECO:0000259" key="1">
    <source>
        <dbReference type="Pfam" id="PF03407"/>
    </source>
</evidence>
<dbReference type="Pfam" id="PF03407">
    <property type="entry name" value="Nucleotid_trans"/>
    <property type="match status" value="1"/>
</dbReference>
<sequence length="318" mass="36564">MNVLNYVKNNSEEVSIERVHSRTLLITIDKIASKEIAQRWPNLRILEININSLHLPFNYGDGPYHLFTVFRANLASLISSLGKPFWMIQQDTYWRENLLKLDLENINESADILFDRSSPAEGNNLIAGGYFFVRPTLRSTQFFAKLATNLLNKYTPDNGLMTSLCSDSSSINCGQIPFCSITNWLWLQNYVSTTDKNGEIDGDIPLKFPSYLPECNPSLIQFDGDADSGGKLGKMRLEGYYFLLDDGKTCNFEGIKEMEGGIRHNTVSKETRSFYSSFSQQQFTFYLRILDQFYKYTPTIWLLNNILYPNAHYFMITI</sequence>
<accession>A0A914KJ07</accession>
<organism evidence="2 3">
    <name type="scientific">Meloidogyne incognita</name>
    <name type="common">Southern root-knot nematode worm</name>
    <name type="synonym">Oxyuris incognita</name>
    <dbReference type="NCBI Taxonomy" id="6306"/>
    <lineage>
        <taxon>Eukaryota</taxon>
        <taxon>Metazoa</taxon>
        <taxon>Ecdysozoa</taxon>
        <taxon>Nematoda</taxon>
        <taxon>Chromadorea</taxon>
        <taxon>Rhabditida</taxon>
        <taxon>Tylenchina</taxon>
        <taxon>Tylenchomorpha</taxon>
        <taxon>Tylenchoidea</taxon>
        <taxon>Meloidogynidae</taxon>
        <taxon>Meloidogyninae</taxon>
        <taxon>Meloidogyne</taxon>
        <taxon>Meloidogyne incognita group</taxon>
    </lineage>
</organism>
<evidence type="ECO:0000313" key="3">
    <source>
        <dbReference type="WBParaSite" id="Minc3s00020g01266"/>
    </source>
</evidence>
<keyword evidence="2" id="KW-1185">Reference proteome</keyword>
<evidence type="ECO:0000313" key="2">
    <source>
        <dbReference type="Proteomes" id="UP000887563"/>
    </source>
</evidence>
<feature type="domain" description="Nucleotide-diphospho-sugar transferase" evidence="1">
    <location>
        <begin position="19"/>
        <end position="177"/>
    </location>
</feature>
<reference evidence="3" key="1">
    <citation type="submission" date="2022-11" db="UniProtKB">
        <authorList>
            <consortium name="WormBaseParasite"/>
        </authorList>
    </citation>
    <scope>IDENTIFICATION</scope>
</reference>
<dbReference type="AlphaFoldDB" id="A0A914KJ07"/>